<name>A0A2G4EWI9_9CYAN</name>
<dbReference type="InterPro" id="IPR009050">
    <property type="entry name" value="Globin-like_sf"/>
</dbReference>
<dbReference type="RefSeq" id="WP_096829736.1">
    <property type="nucleotide sequence ID" value="NZ_NXIB02000140.1"/>
</dbReference>
<evidence type="ECO:0000313" key="7">
    <source>
        <dbReference type="Proteomes" id="UP000226442"/>
    </source>
</evidence>
<evidence type="ECO:0000256" key="1">
    <source>
        <dbReference type="ARBA" id="ARBA00022448"/>
    </source>
</evidence>
<evidence type="ECO:0000256" key="4">
    <source>
        <dbReference type="ARBA" id="ARBA00023004"/>
    </source>
</evidence>
<dbReference type="GO" id="GO:0020037">
    <property type="term" value="F:heme binding"/>
    <property type="evidence" value="ECO:0007669"/>
    <property type="project" value="InterPro"/>
</dbReference>
<keyword evidence="1" id="KW-0813">Transport</keyword>
<dbReference type="Gene3D" id="1.10.490.10">
    <property type="entry name" value="Globins"/>
    <property type="match status" value="1"/>
</dbReference>
<dbReference type="AlphaFoldDB" id="A0A2G4EWI9"/>
<dbReference type="InterPro" id="IPR012292">
    <property type="entry name" value="Globin/Proto"/>
</dbReference>
<evidence type="ECO:0000256" key="5">
    <source>
        <dbReference type="PIRSR" id="PIRSR601486-1"/>
    </source>
</evidence>
<dbReference type="Pfam" id="PF01152">
    <property type="entry name" value="Bac_globin"/>
    <property type="match status" value="1"/>
</dbReference>
<dbReference type="OrthoDB" id="9795814at2"/>
<keyword evidence="3 5" id="KW-0479">Metal-binding</keyword>
<dbReference type="Proteomes" id="UP000226442">
    <property type="component" value="Unassembled WGS sequence"/>
</dbReference>
<reference evidence="6" key="1">
    <citation type="submission" date="2017-10" db="EMBL/GenBank/DDBJ databases">
        <title>Draft genome sequence of the planktic cyanobacteria Tychonema bourrellyi isolated from alpine lentic freshwater.</title>
        <authorList>
            <person name="Tett A."/>
            <person name="Armanini F."/>
            <person name="Asnicar F."/>
            <person name="Boscaini A."/>
            <person name="Pasolli E."/>
            <person name="Zolfo M."/>
            <person name="Donati C."/>
            <person name="Salmaso N."/>
            <person name="Segata N."/>
        </authorList>
    </citation>
    <scope>NUCLEOTIDE SEQUENCE</scope>
    <source>
        <strain evidence="6">FEM_GT703</strain>
    </source>
</reference>
<evidence type="ECO:0000256" key="2">
    <source>
        <dbReference type="ARBA" id="ARBA00022617"/>
    </source>
</evidence>
<evidence type="ECO:0000256" key="3">
    <source>
        <dbReference type="ARBA" id="ARBA00022723"/>
    </source>
</evidence>
<gene>
    <name evidence="6" type="ORF">CP500_018870</name>
</gene>
<evidence type="ECO:0000313" key="6">
    <source>
        <dbReference type="EMBL" id="PHX53922.1"/>
    </source>
</evidence>
<comment type="caution">
    <text evidence="6">The sequence shown here is derived from an EMBL/GenBank/DDBJ whole genome shotgun (WGS) entry which is preliminary data.</text>
</comment>
<organism evidence="6 7">
    <name type="scientific">Tychonema bourrellyi FEM_GT703</name>
    <dbReference type="NCBI Taxonomy" id="2040638"/>
    <lineage>
        <taxon>Bacteria</taxon>
        <taxon>Bacillati</taxon>
        <taxon>Cyanobacteriota</taxon>
        <taxon>Cyanophyceae</taxon>
        <taxon>Oscillatoriophycideae</taxon>
        <taxon>Oscillatoriales</taxon>
        <taxon>Microcoleaceae</taxon>
        <taxon>Tychonema</taxon>
    </lineage>
</organism>
<keyword evidence="7" id="KW-1185">Reference proteome</keyword>
<accession>A0A2G4EWI9</accession>
<proteinExistence type="predicted"/>
<dbReference type="GO" id="GO:0046872">
    <property type="term" value="F:metal ion binding"/>
    <property type="evidence" value="ECO:0007669"/>
    <property type="project" value="UniProtKB-KW"/>
</dbReference>
<feature type="binding site" description="distal binding residue" evidence="5">
    <location>
        <position position="129"/>
    </location>
    <ligand>
        <name>heme</name>
        <dbReference type="ChEBI" id="CHEBI:30413"/>
    </ligand>
    <ligandPart>
        <name>Fe</name>
        <dbReference type="ChEBI" id="CHEBI:18248"/>
    </ligandPart>
</feature>
<keyword evidence="4 5" id="KW-0408">Iron</keyword>
<dbReference type="CDD" id="cd00454">
    <property type="entry name" value="TrHb1_N"/>
    <property type="match status" value="1"/>
</dbReference>
<sequence length="179" mass="19260">MKFSKSLGILLTLVCITVIVVTTFRLSPSFARSTPAMPAQVSAEKVTTDLMAQVPAGNSLYTRLGGYNAIATVIDDAANFIFNDPLIGKYFIGLSTNSKQRLRQLLVDQFCQAAGGPCVYTGRTMKLSHSGMGGGLTNSEFNAFANGVSQAIDKNRVNQSEKVEVLAFVNSLRSKIVEK</sequence>
<dbReference type="GO" id="GO:0019825">
    <property type="term" value="F:oxygen binding"/>
    <property type="evidence" value="ECO:0007669"/>
    <property type="project" value="InterPro"/>
</dbReference>
<keyword evidence="2 5" id="KW-0349">Heme</keyword>
<dbReference type="InterPro" id="IPR001486">
    <property type="entry name" value="Hemoglobin_trunc"/>
</dbReference>
<dbReference type="SUPFAM" id="SSF46458">
    <property type="entry name" value="Globin-like"/>
    <property type="match status" value="1"/>
</dbReference>
<dbReference type="EMBL" id="NXIB02000140">
    <property type="protein sequence ID" value="PHX53922.1"/>
    <property type="molecule type" value="Genomic_DNA"/>
</dbReference>
<protein>
    <submittedName>
        <fullName evidence="6">Group 1 truncated hemoglobin</fullName>
    </submittedName>
</protein>